<evidence type="ECO:0000259" key="6">
    <source>
        <dbReference type="PROSITE" id="PS50921"/>
    </source>
</evidence>
<dbReference type="InterPro" id="IPR036388">
    <property type="entry name" value="WH-like_DNA-bd_sf"/>
</dbReference>
<organism evidence="7 8">
    <name type="scientific">Klenkia soli</name>
    <dbReference type="NCBI Taxonomy" id="1052260"/>
    <lineage>
        <taxon>Bacteria</taxon>
        <taxon>Bacillati</taxon>
        <taxon>Actinomycetota</taxon>
        <taxon>Actinomycetes</taxon>
        <taxon>Geodermatophilales</taxon>
        <taxon>Geodermatophilaceae</taxon>
        <taxon>Klenkia</taxon>
    </lineage>
</organism>
<dbReference type="Pfam" id="PF01590">
    <property type="entry name" value="GAF"/>
    <property type="match status" value="1"/>
</dbReference>
<evidence type="ECO:0000313" key="7">
    <source>
        <dbReference type="EMBL" id="SDP00437.1"/>
    </source>
</evidence>
<dbReference type="OrthoDB" id="3688893at2"/>
<dbReference type="Pfam" id="PF13466">
    <property type="entry name" value="STAS_2"/>
    <property type="match status" value="1"/>
</dbReference>
<dbReference type="InterPro" id="IPR002645">
    <property type="entry name" value="STAS_dom"/>
</dbReference>
<dbReference type="Gene3D" id="3.30.450.40">
    <property type="match status" value="1"/>
</dbReference>
<evidence type="ECO:0000256" key="4">
    <source>
        <dbReference type="ARBA" id="ARBA00023163"/>
    </source>
</evidence>
<dbReference type="InterPro" id="IPR029016">
    <property type="entry name" value="GAF-like_dom_sf"/>
</dbReference>
<dbReference type="Gene3D" id="1.10.10.10">
    <property type="entry name" value="Winged helix-like DNA-binding domain superfamily/Winged helix DNA-binding domain"/>
    <property type="match status" value="1"/>
</dbReference>
<keyword evidence="4" id="KW-0804">Transcription</keyword>
<dbReference type="AlphaFoldDB" id="A0A1H0P5S5"/>
<dbReference type="SUPFAM" id="SSF55781">
    <property type="entry name" value="GAF domain-like"/>
    <property type="match status" value="1"/>
</dbReference>
<evidence type="ECO:0000313" key="8">
    <source>
        <dbReference type="Proteomes" id="UP000199088"/>
    </source>
</evidence>
<accession>A0A1H0P5S5</accession>
<dbReference type="EMBL" id="FNIR01000009">
    <property type="protein sequence ID" value="SDP00437.1"/>
    <property type="molecule type" value="Genomic_DNA"/>
</dbReference>
<dbReference type="InterPro" id="IPR003018">
    <property type="entry name" value="GAF"/>
</dbReference>
<gene>
    <name evidence="7" type="ORF">SAMN05660199_02981</name>
</gene>
<dbReference type="PROSITE" id="PS50921">
    <property type="entry name" value="ANTAR"/>
    <property type="match status" value="1"/>
</dbReference>
<dbReference type="SMART" id="SM00065">
    <property type="entry name" value="GAF"/>
    <property type="match status" value="1"/>
</dbReference>
<dbReference type="SUPFAM" id="SSF52091">
    <property type="entry name" value="SpoIIaa-like"/>
    <property type="match status" value="1"/>
</dbReference>
<dbReference type="GO" id="GO:0016301">
    <property type="term" value="F:kinase activity"/>
    <property type="evidence" value="ECO:0007669"/>
    <property type="project" value="UniProtKB-KW"/>
</dbReference>
<dbReference type="SUPFAM" id="SSF52172">
    <property type="entry name" value="CheY-like"/>
    <property type="match status" value="1"/>
</dbReference>
<keyword evidence="3" id="KW-0805">Transcription regulation</keyword>
<dbReference type="GO" id="GO:0003723">
    <property type="term" value="F:RNA binding"/>
    <property type="evidence" value="ECO:0007669"/>
    <property type="project" value="InterPro"/>
</dbReference>
<sequence length="372" mass="38756">MSGSRRTVVRMDDLLHVHADVGAARTVTLTLVGELDHLGAGPLARVLARTWAARPGGLTLDLRQLEFINARGLACLLGASRTARRRGVPLVLLCAPGLVSRMVTLVGLADRPAAPDVPVLTLVPRVPPALELVDAAGERSAAPPGAHGAEARCTALVELDLALSVTGADLAATREVVVARLAADVPAADHVAVCGASGRRTPADATCSSVDAAALTALQVSAREGPADDARRLRATVHVADLHRDERWPRLARQASRQAARSVLTIPLVHEGQLVGVLTLHSDRPDAFDPAARELAGALAARAATALGAAAVRVGLEQALRSRDVIGQGKGILMARYGLTAPQAFALLSRTSQERNVRVVDLAEELARTGVL</sequence>
<keyword evidence="2" id="KW-0418">Kinase</keyword>
<dbReference type="Gene3D" id="3.30.750.24">
    <property type="entry name" value="STAS domain"/>
    <property type="match status" value="1"/>
</dbReference>
<dbReference type="InterPro" id="IPR036513">
    <property type="entry name" value="STAS_dom_sf"/>
</dbReference>
<dbReference type="PROSITE" id="PS50801">
    <property type="entry name" value="STAS"/>
    <property type="match status" value="1"/>
</dbReference>
<dbReference type="CDD" id="cd07043">
    <property type="entry name" value="STAS_anti-anti-sigma_factors"/>
    <property type="match status" value="1"/>
</dbReference>
<reference evidence="8" key="1">
    <citation type="submission" date="2016-10" db="EMBL/GenBank/DDBJ databases">
        <authorList>
            <person name="Varghese N."/>
            <person name="Submissions S."/>
        </authorList>
    </citation>
    <scope>NUCLEOTIDE SEQUENCE [LARGE SCALE GENOMIC DNA]</scope>
    <source>
        <strain evidence="8">DSM 45843</strain>
    </source>
</reference>
<dbReference type="InterPro" id="IPR058548">
    <property type="entry name" value="MlaB-like_STAS"/>
</dbReference>
<protein>
    <submittedName>
        <fullName evidence="7">Anti-anti-sigma factor</fullName>
    </submittedName>
</protein>
<evidence type="ECO:0000256" key="2">
    <source>
        <dbReference type="ARBA" id="ARBA00022777"/>
    </source>
</evidence>
<proteinExistence type="predicted"/>
<evidence type="ECO:0000256" key="3">
    <source>
        <dbReference type="ARBA" id="ARBA00023015"/>
    </source>
</evidence>
<dbReference type="InterPro" id="IPR011006">
    <property type="entry name" value="CheY-like_superfamily"/>
</dbReference>
<dbReference type="SMART" id="SM01012">
    <property type="entry name" value="ANTAR"/>
    <property type="match status" value="1"/>
</dbReference>
<name>A0A1H0P5S5_9ACTN</name>
<evidence type="ECO:0000259" key="5">
    <source>
        <dbReference type="PROSITE" id="PS50801"/>
    </source>
</evidence>
<dbReference type="InterPro" id="IPR005561">
    <property type="entry name" value="ANTAR"/>
</dbReference>
<dbReference type="Proteomes" id="UP000199088">
    <property type="component" value="Unassembled WGS sequence"/>
</dbReference>
<evidence type="ECO:0000256" key="1">
    <source>
        <dbReference type="ARBA" id="ARBA00022679"/>
    </source>
</evidence>
<keyword evidence="1" id="KW-0808">Transferase</keyword>
<dbReference type="STRING" id="1052260.SAMN05660199_02981"/>
<feature type="domain" description="ANTAR" evidence="6">
    <location>
        <begin position="306"/>
        <end position="367"/>
    </location>
</feature>
<dbReference type="Pfam" id="PF03861">
    <property type="entry name" value="ANTAR"/>
    <property type="match status" value="1"/>
</dbReference>
<keyword evidence="8" id="KW-1185">Reference proteome</keyword>
<feature type="domain" description="STAS" evidence="5">
    <location>
        <begin position="27"/>
        <end position="133"/>
    </location>
</feature>